<evidence type="ECO:0000256" key="3">
    <source>
        <dbReference type="ARBA" id="ARBA00022741"/>
    </source>
</evidence>
<comment type="catalytic activity">
    <reaction evidence="7 8">
        <text>CMP + ATP = CDP + ADP</text>
        <dbReference type="Rhea" id="RHEA:11600"/>
        <dbReference type="ChEBI" id="CHEBI:30616"/>
        <dbReference type="ChEBI" id="CHEBI:58069"/>
        <dbReference type="ChEBI" id="CHEBI:60377"/>
        <dbReference type="ChEBI" id="CHEBI:456216"/>
        <dbReference type="EC" id="2.7.4.25"/>
    </reaction>
</comment>
<dbReference type="InterPro" id="IPR011994">
    <property type="entry name" value="Cytidylate_kinase_dom"/>
</dbReference>
<dbReference type="PANTHER" id="PTHR21299">
    <property type="entry name" value="CYTIDYLATE KINASE/PANTOATE-BETA-ALANINE LIGASE"/>
    <property type="match status" value="1"/>
</dbReference>
<keyword evidence="3 8" id="KW-0547">Nucleotide-binding</keyword>
<keyword evidence="5 8" id="KW-0067">ATP-binding</keyword>
<name>A0ABY5DNF4_9ACTN</name>
<feature type="region of interest" description="Disordered" evidence="9">
    <location>
        <begin position="140"/>
        <end position="167"/>
    </location>
</feature>
<dbReference type="EC" id="2.7.4.25" evidence="8"/>
<evidence type="ECO:0000256" key="5">
    <source>
        <dbReference type="ARBA" id="ARBA00022840"/>
    </source>
</evidence>
<evidence type="ECO:0000256" key="7">
    <source>
        <dbReference type="ARBA" id="ARBA00048478"/>
    </source>
</evidence>
<dbReference type="Gene3D" id="3.40.50.300">
    <property type="entry name" value="P-loop containing nucleotide triphosphate hydrolases"/>
    <property type="match status" value="1"/>
</dbReference>
<keyword evidence="2 8" id="KW-0808">Transferase</keyword>
<evidence type="ECO:0000256" key="8">
    <source>
        <dbReference type="HAMAP-Rule" id="MF_00238"/>
    </source>
</evidence>
<organism evidence="11 12">
    <name type="scientific">Paraconexibacter antarcticus</name>
    <dbReference type="NCBI Taxonomy" id="2949664"/>
    <lineage>
        <taxon>Bacteria</taxon>
        <taxon>Bacillati</taxon>
        <taxon>Actinomycetota</taxon>
        <taxon>Thermoleophilia</taxon>
        <taxon>Solirubrobacterales</taxon>
        <taxon>Paraconexibacteraceae</taxon>
        <taxon>Paraconexibacter</taxon>
    </lineage>
</organism>
<dbReference type="Proteomes" id="UP001056035">
    <property type="component" value="Chromosome"/>
</dbReference>
<proteinExistence type="inferred from homology"/>
<evidence type="ECO:0000256" key="2">
    <source>
        <dbReference type="ARBA" id="ARBA00022679"/>
    </source>
</evidence>
<evidence type="ECO:0000256" key="1">
    <source>
        <dbReference type="ARBA" id="ARBA00009427"/>
    </source>
</evidence>
<gene>
    <name evidence="8 11" type="primary">cmk</name>
    <name evidence="11" type="ORF">NBH00_17455</name>
</gene>
<feature type="binding site" evidence="8">
    <location>
        <begin position="7"/>
        <end position="15"/>
    </location>
    <ligand>
        <name>ATP</name>
        <dbReference type="ChEBI" id="CHEBI:30616"/>
    </ligand>
</feature>
<feature type="domain" description="Cytidylate kinase" evidence="10">
    <location>
        <begin position="3"/>
        <end position="188"/>
    </location>
</feature>
<feature type="compositionally biased region" description="Basic and acidic residues" evidence="9">
    <location>
        <begin position="140"/>
        <end position="157"/>
    </location>
</feature>
<evidence type="ECO:0000256" key="4">
    <source>
        <dbReference type="ARBA" id="ARBA00022777"/>
    </source>
</evidence>
<dbReference type="CDD" id="cd02020">
    <property type="entry name" value="CMPK"/>
    <property type="match status" value="1"/>
</dbReference>
<evidence type="ECO:0000259" key="10">
    <source>
        <dbReference type="Pfam" id="PF02224"/>
    </source>
</evidence>
<sequence>MLVALDGPAGAGKSTVARAVAEALGFTYLDTGAMYRCVGLRAAVDPDVDAATLDIRFDGERVLLDGEDVSDTIRTPEAGQVASRIATDPAVREALVTAQRRIIATGDFVAEGRDIGTVVAPDAEVKVWLTASAEERARRREIPVQELTERDERDASRETSPMKPADDAVEVDTTGLAIDEVVARIVGLVGAVR</sequence>
<comment type="subcellular location">
    <subcellularLocation>
        <location evidence="8">Cytoplasm</location>
    </subcellularLocation>
</comment>
<evidence type="ECO:0000313" key="11">
    <source>
        <dbReference type="EMBL" id="UTI63139.1"/>
    </source>
</evidence>
<dbReference type="InterPro" id="IPR027417">
    <property type="entry name" value="P-loop_NTPase"/>
</dbReference>
<dbReference type="RefSeq" id="WP_254569872.1">
    <property type="nucleotide sequence ID" value="NZ_CP098502.1"/>
</dbReference>
<comment type="catalytic activity">
    <reaction evidence="6 8">
        <text>dCMP + ATP = dCDP + ADP</text>
        <dbReference type="Rhea" id="RHEA:25094"/>
        <dbReference type="ChEBI" id="CHEBI:30616"/>
        <dbReference type="ChEBI" id="CHEBI:57566"/>
        <dbReference type="ChEBI" id="CHEBI:58593"/>
        <dbReference type="ChEBI" id="CHEBI:456216"/>
        <dbReference type="EC" id="2.7.4.25"/>
    </reaction>
</comment>
<accession>A0ABY5DNF4</accession>
<comment type="similarity">
    <text evidence="1 8">Belongs to the cytidylate kinase family. Type 1 subfamily.</text>
</comment>
<keyword evidence="12" id="KW-1185">Reference proteome</keyword>
<evidence type="ECO:0000256" key="6">
    <source>
        <dbReference type="ARBA" id="ARBA00047615"/>
    </source>
</evidence>
<reference evidence="11 12" key="1">
    <citation type="submission" date="2022-06" db="EMBL/GenBank/DDBJ databases">
        <title>Paraconexibacter antarcticus.</title>
        <authorList>
            <person name="Kim C.S."/>
        </authorList>
    </citation>
    <scope>NUCLEOTIDE SEQUENCE [LARGE SCALE GENOMIC DNA]</scope>
    <source>
        <strain evidence="11 12">02-257</strain>
    </source>
</reference>
<dbReference type="PANTHER" id="PTHR21299:SF2">
    <property type="entry name" value="CYTIDYLATE KINASE"/>
    <property type="match status" value="1"/>
</dbReference>
<dbReference type="HAMAP" id="MF_00238">
    <property type="entry name" value="Cytidyl_kinase_type1"/>
    <property type="match status" value="1"/>
</dbReference>
<evidence type="ECO:0000256" key="9">
    <source>
        <dbReference type="SAM" id="MobiDB-lite"/>
    </source>
</evidence>
<dbReference type="GO" id="GO:0016301">
    <property type="term" value="F:kinase activity"/>
    <property type="evidence" value="ECO:0007669"/>
    <property type="project" value="UniProtKB-KW"/>
</dbReference>
<keyword evidence="8" id="KW-0963">Cytoplasm</keyword>
<protein>
    <recommendedName>
        <fullName evidence="8">Cytidylate kinase</fullName>
        <shortName evidence="8">CK</shortName>
        <ecNumber evidence="8">2.7.4.25</ecNumber>
    </recommendedName>
    <alternativeName>
        <fullName evidence="8">Cytidine monophosphate kinase</fullName>
        <shortName evidence="8">CMP kinase</shortName>
    </alternativeName>
</protein>
<dbReference type="SUPFAM" id="SSF52540">
    <property type="entry name" value="P-loop containing nucleoside triphosphate hydrolases"/>
    <property type="match status" value="1"/>
</dbReference>
<dbReference type="Pfam" id="PF02224">
    <property type="entry name" value="Cytidylate_kin"/>
    <property type="match status" value="1"/>
</dbReference>
<evidence type="ECO:0000313" key="12">
    <source>
        <dbReference type="Proteomes" id="UP001056035"/>
    </source>
</evidence>
<dbReference type="NCBIfam" id="TIGR00017">
    <property type="entry name" value="cmk"/>
    <property type="match status" value="1"/>
</dbReference>
<keyword evidence="4 8" id="KW-0418">Kinase</keyword>
<dbReference type="EMBL" id="CP098502">
    <property type="protein sequence ID" value="UTI63139.1"/>
    <property type="molecule type" value="Genomic_DNA"/>
</dbReference>
<dbReference type="InterPro" id="IPR003136">
    <property type="entry name" value="Cytidylate_kin"/>
</dbReference>